<gene>
    <name evidence="3" type="ORF">PENTCL1PPCAC_10822</name>
</gene>
<feature type="non-terminal residue" evidence="3">
    <location>
        <position position="96"/>
    </location>
</feature>
<dbReference type="Proteomes" id="UP001432027">
    <property type="component" value="Unassembled WGS sequence"/>
</dbReference>
<protein>
    <recommendedName>
        <fullName evidence="5">Rhodopsin</fullName>
    </recommendedName>
</protein>
<organism evidence="3 4">
    <name type="scientific">Pristionchus entomophagus</name>
    <dbReference type="NCBI Taxonomy" id="358040"/>
    <lineage>
        <taxon>Eukaryota</taxon>
        <taxon>Metazoa</taxon>
        <taxon>Ecdysozoa</taxon>
        <taxon>Nematoda</taxon>
        <taxon>Chromadorea</taxon>
        <taxon>Rhabditida</taxon>
        <taxon>Rhabditina</taxon>
        <taxon>Diplogasteromorpha</taxon>
        <taxon>Diplogasteroidea</taxon>
        <taxon>Neodiplogasteridae</taxon>
        <taxon>Pristionchus</taxon>
    </lineage>
</organism>
<keyword evidence="2" id="KW-0812">Transmembrane</keyword>
<name>A0AAV5SZ87_9BILA</name>
<evidence type="ECO:0000256" key="1">
    <source>
        <dbReference type="SAM" id="MobiDB-lite"/>
    </source>
</evidence>
<sequence length="96" mass="10396">GYPPQQGGPPPQQGGYNPQGGNYPPPQQDGYHPPQQGGYPPQQGGPPPGGKNDSGCVFILLIICLPMFAIYKKDNNQCSKHVWINVALCFILCAWF</sequence>
<keyword evidence="4" id="KW-1185">Reference proteome</keyword>
<feature type="non-terminal residue" evidence="3">
    <location>
        <position position="1"/>
    </location>
</feature>
<dbReference type="EMBL" id="BTSX01000003">
    <property type="protein sequence ID" value="GMS88647.1"/>
    <property type="molecule type" value="Genomic_DNA"/>
</dbReference>
<feature type="transmembrane region" description="Helical" evidence="2">
    <location>
        <begin position="54"/>
        <end position="71"/>
    </location>
</feature>
<evidence type="ECO:0000256" key="2">
    <source>
        <dbReference type="SAM" id="Phobius"/>
    </source>
</evidence>
<keyword evidence="2" id="KW-0472">Membrane</keyword>
<proteinExistence type="predicted"/>
<feature type="compositionally biased region" description="Pro residues" evidence="1">
    <location>
        <begin position="1"/>
        <end position="12"/>
    </location>
</feature>
<feature type="region of interest" description="Disordered" evidence="1">
    <location>
        <begin position="1"/>
        <end position="51"/>
    </location>
</feature>
<evidence type="ECO:0000313" key="3">
    <source>
        <dbReference type="EMBL" id="GMS88647.1"/>
    </source>
</evidence>
<reference evidence="3" key="1">
    <citation type="submission" date="2023-10" db="EMBL/GenBank/DDBJ databases">
        <title>Genome assembly of Pristionchus species.</title>
        <authorList>
            <person name="Yoshida K."/>
            <person name="Sommer R.J."/>
        </authorList>
    </citation>
    <scope>NUCLEOTIDE SEQUENCE</scope>
    <source>
        <strain evidence="3">RS0144</strain>
    </source>
</reference>
<keyword evidence="2" id="KW-1133">Transmembrane helix</keyword>
<feature type="compositionally biased region" description="Low complexity" evidence="1">
    <location>
        <begin position="13"/>
        <end position="42"/>
    </location>
</feature>
<evidence type="ECO:0008006" key="5">
    <source>
        <dbReference type="Google" id="ProtNLM"/>
    </source>
</evidence>
<comment type="caution">
    <text evidence="3">The sequence shown here is derived from an EMBL/GenBank/DDBJ whole genome shotgun (WGS) entry which is preliminary data.</text>
</comment>
<accession>A0AAV5SZ87</accession>
<dbReference type="AlphaFoldDB" id="A0AAV5SZ87"/>
<evidence type="ECO:0000313" key="4">
    <source>
        <dbReference type="Proteomes" id="UP001432027"/>
    </source>
</evidence>